<evidence type="ECO:0000259" key="2">
    <source>
        <dbReference type="Pfam" id="PF00899"/>
    </source>
</evidence>
<gene>
    <name evidence="3" type="ORF">QQX10_02680</name>
</gene>
<dbReference type="AlphaFoldDB" id="A0AAW7M577"/>
<dbReference type="InterPro" id="IPR000594">
    <property type="entry name" value="ThiF_NAD_FAD-bd"/>
</dbReference>
<protein>
    <submittedName>
        <fullName evidence="3">HesA/MoeB/ThiF family protein</fullName>
    </submittedName>
</protein>
<dbReference type="FunFam" id="3.40.50.720:FF:000080">
    <property type="entry name" value="Thiazole biosynthesis adenylyltransferase ThiF"/>
    <property type="match status" value="1"/>
</dbReference>
<accession>A0AAW7M577</accession>
<dbReference type="Pfam" id="PF00899">
    <property type="entry name" value="ThiF"/>
    <property type="match status" value="1"/>
</dbReference>
<dbReference type="Gene3D" id="3.40.50.720">
    <property type="entry name" value="NAD(P)-binding Rossmann-like Domain"/>
    <property type="match status" value="1"/>
</dbReference>
<dbReference type="GO" id="GO:0008641">
    <property type="term" value="F:ubiquitin-like modifier activating enzyme activity"/>
    <property type="evidence" value="ECO:0007669"/>
    <property type="project" value="InterPro"/>
</dbReference>
<dbReference type="GO" id="GO:0061503">
    <property type="term" value="F:tRNA threonylcarbamoyladenosine dehydratase"/>
    <property type="evidence" value="ECO:0007669"/>
    <property type="project" value="TreeGrafter"/>
</dbReference>
<dbReference type="GO" id="GO:0061504">
    <property type="term" value="P:cyclic threonylcarbamoyladenosine biosynthetic process"/>
    <property type="evidence" value="ECO:0007669"/>
    <property type="project" value="TreeGrafter"/>
</dbReference>
<keyword evidence="4" id="KW-1185">Reference proteome</keyword>
<dbReference type="InterPro" id="IPR035985">
    <property type="entry name" value="Ubiquitin-activating_enz"/>
</dbReference>
<dbReference type="PANTHER" id="PTHR43267">
    <property type="entry name" value="TRNA THREONYLCARBAMOYLADENOSINE DEHYDRATASE"/>
    <property type="match status" value="1"/>
</dbReference>
<name>A0AAW7M577_9MICO</name>
<dbReference type="PANTHER" id="PTHR43267:SF1">
    <property type="entry name" value="TRNA THREONYLCARBAMOYLADENOSINE DEHYDRATASE"/>
    <property type="match status" value="1"/>
</dbReference>
<reference evidence="3" key="1">
    <citation type="submission" date="2023-06" db="EMBL/GenBank/DDBJ databases">
        <title>Sysu t00039.</title>
        <authorList>
            <person name="Gao L."/>
            <person name="Fang B.-Z."/>
            <person name="Li W.-J."/>
        </authorList>
    </citation>
    <scope>NUCLEOTIDE SEQUENCE</scope>
    <source>
        <strain evidence="3">SYSU T00039</strain>
    </source>
</reference>
<dbReference type="RefSeq" id="WP_301120239.1">
    <property type="nucleotide sequence ID" value="NZ_JAUHPX010000001.1"/>
</dbReference>
<dbReference type="SUPFAM" id="SSF69572">
    <property type="entry name" value="Activating enzymes of the ubiquitin-like proteins"/>
    <property type="match status" value="1"/>
</dbReference>
<dbReference type="Proteomes" id="UP001172737">
    <property type="component" value="Unassembled WGS sequence"/>
</dbReference>
<comment type="similarity">
    <text evidence="1">Belongs to the HesA/MoeB/ThiF family.</text>
</comment>
<evidence type="ECO:0000313" key="3">
    <source>
        <dbReference type="EMBL" id="MDN4487066.1"/>
    </source>
</evidence>
<feature type="domain" description="THIF-type NAD/FAD binding fold" evidence="2">
    <location>
        <begin position="6"/>
        <end position="232"/>
    </location>
</feature>
<dbReference type="InterPro" id="IPR045886">
    <property type="entry name" value="ThiF/MoeB/HesA"/>
</dbReference>
<evidence type="ECO:0000256" key="1">
    <source>
        <dbReference type="ARBA" id="ARBA00009919"/>
    </source>
</evidence>
<dbReference type="EMBL" id="JAUHPX010000001">
    <property type="protein sequence ID" value="MDN4487066.1"/>
    <property type="molecule type" value="Genomic_DNA"/>
</dbReference>
<organism evidence="3 4">
    <name type="scientific">Demequina lignilytica</name>
    <dbReference type="NCBI Taxonomy" id="3051663"/>
    <lineage>
        <taxon>Bacteria</taxon>
        <taxon>Bacillati</taxon>
        <taxon>Actinomycetota</taxon>
        <taxon>Actinomycetes</taxon>
        <taxon>Micrococcales</taxon>
        <taxon>Demequinaceae</taxon>
        <taxon>Demequina</taxon>
    </lineage>
</organism>
<proteinExistence type="inferred from homology"/>
<dbReference type="CDD" id="cd00757">
    <property type="entry name" value="ThiF_MoeB_HesA_family"/>
    <property type="match status" value="1"/>
</dbReference>
<sequence length="239" mass="24254">MGPDPYVRQRALGGFGPEGQRALSEAAVVVVGVGGLGCPAALALAAAGVGELVLVDSDHVSITNLHRQTLYGPDDVGSLKVVAAERALRRIAPGLRVTAVSERLTEASAQGLLCGSDAVLDCTDNFEARYAVADAAAASGVPVVWGAVQGWHGQVTVFDTAVGLRDVFPEPPRAELGACEGGAVMGPVCAQVGSAMATEAIKAVTGAGETLAGTIAMLDGRSGRWRDIAVARSRQAVGR</sequence>
<comment type="caution">
    <text evidence="3">The sequence shown here is derived from an EMBL/GenBank/DDBJ whole genome shotgun (WGS) entry which is preliminary data.</text>
</comment>
<evidence type="ECO:0000313" key="4">
    <source>
        <dbReference type="Proteomes" id="UP001172737"/>
    </source>
</evidence>